<dbReference type="EMBL" id="ATLV01020589">
    <property type="status" value="NOT_ANNOTATED_CDS"/>
    <property type="molecule type" value="Genomic_DNA"/>
</dbReference>
<dbReference type="EMBL" id="KE525303">
    <property type="protein sequence ID" value="KFB45431.1"/>
    <property type="molecule type" value="Genomic_DNA"/>
</dbReference>
<proteinExistence type="predicted"/>
<organism evidence="1">
    <name type="scientific">Anopheles sinensis</name>
    <name type="common">Mosquito</name>
    <dbReference type="NCBI Taxonomy" id="74873"/>
    <lineage>
        <taxon>Eukaryota</taxon>
        <taxon>Metazoa</taxon>
        <taxon>Ecdysozoa</taxon>
        <taxon>Arthropoda</taxon>
        <taxon>Hexapoda</taxon>
        <taxon>Insecta</taxon>
        <taxon>Pterygota</taxon>
        <taxon>Neoptera</taxon>
        <taxon>Endopterygota</taxon>
        <taxon>Diptera</taxon>
        <taxon>Nematocera</taxon>
        <taxon>Culicoidea</taxon>
        <taxon>Culicidae</taxon>
        <taxon>Anophelinae</taxon>
        <taxon>Anopheles</taxon>
    </lineage>
</organism>
<evidence type="ECO:0000313" key="2">
    <source>
        <dbReference type="EnsemblMetazoa" id="ASIC013363-PA"/>
    </source>
</evidence>
<dbReference type="VEuPathDB" id="VectorBase:ASIS018372"/>
<reference evidence="1 3" key="1">
    <citation type="journal article" date="2014" name="BMC Genomics">
        <title>Genome sequence of Anopheles sinensis provides insight into genetics basis of mosquito competence for malaria parasites.</title>
        <authorList>
            <person name="Zhou D."/>
            <person name="Zhang D."/>
            <person name="Ding G."/>
            <person name="Shi L."/>
            <person name="Hou Q."/>
            <person name="Ye Y."/>
            <person name="Xu Y."/>
            <person name="Zhou H."/>
            <person name="Xiong C."/>
            <person name="Li S."/>
            <person name="Yu J."/>
            <person name="Hong S."/>
            <person name="Yu X."/>
            <person name="Zou P."/>
            <person name="Chen C."/>
            <person name="Chang X."/>
            <person name="Wang W."/>
            <person name="Lv Y."/>
            <person name="Sun Y."/>
            <person name="Ma L."/>
            <person name="Shen B."/>
            <person name="Zhu C."/>
        </authorList>
    </citation>
    <scope>NUCLEOTIDE SEQUENCE [LARGE SCALE GENOMIC DNA]</scope>
</reference>
<dbReference type="AlphaFoldDB" id="A0A084W5D7"/>
<accession>A0A084W5D7</accession>
<gene>
    <name evidence="1" type="ORF">ZHAS_00013363</name>
</gene>
<sequence length="83" mass="9333">MSSIQDRHQAALEQALRSDNLDKFQRALQNGAKADELICGSPYTIFEMACKTQGRHEFISACLEKDESDLRLKVNAAQGYQND</sequence>
<reference evidence="2" key="2">
    <citation type="submission" date="2020-05" db="UniProtKB">
        <authorList>
            <consortium name="EnsemblMetazoa"/>
        </authorList>
    </citation>
    <scope>IDENTIFICATION</scope>
</reference>
<protein>
    <submittedName>
        <fullName evidence="1">AGAP013463-PA-like protein</fullName>
    </submittedName>
</protein>
<evidence type="ECO:0000313" key="1">
    <source>
        <dbReference type="EMBL" id="KFB45431.1"/>
    </source>
</evidence>
<dbReference type="EnsemblMetazoa" id="ASIC013363-RA">
    <property type="protein sequence ID" value="ASIC013363-PA"/>
    <property type="gene ID" value="ASIC013363"/>
</dbReference>
<dbReference type="Proteomes" id="UP000030765">
    <property type="component" value="Unassembled WGS sequence"/>
</dbReference>
<dbReference type="VEuPathDB" id="VectorBase:ASIC013363"/>
<evidence type="ECO:0000313" key="3">
    <source>
        <dbReference type="Proteomes" id="UP000030765"/>
    </source>
</evidence>
<name>A0A084W5D7_ANOSI</name>
<keyword evidence="3" id="KW-1185">Reference proteome</keyword>